<evidence type="ECO:0008006" key="3">
    <source>
        <dbReference type="Google" id="ProtNLM"/>
    </source>
</evidence>
<proteinExistence type="predicted"/>
<dbReference type="Proteomes" id="UP001628281">
    <property type="component" value="Unassembled WGS sequence"/>
</dbReference>
<sequence>MTEKFVSPCPPPEGHIRELLTILIEEAAEVQQRATKALRFGVEEVQPGQLLSNAQRLALELGDLSEVVSRLIAEDVVSHADINAGIVNKRRQLDKFMQTTPAA</sequence>
<dbReference type="RefSeq" id="WP_407823971.1">
    <property type="nucleotide sequence ID" value="NZ_JBJLSN010000011.1"/>
</dbReference>
<reference evidence="1 2" key="1">
    <citation type="submission" date="2024-11" db="EMBL/GenBank/DDBJ databases">
        <title>Draft genome sequences of two bacteria associated to sugarcane roots in Colombia.</title>
        <authorList>
            <person name="Pardo-Diaz S."/>
            <person name="Masmela-Mendoza J."/>
            <person name="Delgadillo-Duran P."/>
            <person name="Bautista E.J."/>
            <person name="Rojas-Tapias D.F."/>
        </authorList>
    </citation>
    <scope>NUCLEOTIDE SEQUENCE [LARGE SCALE GENOMIC DNA]</scope>
    <source>
        <strain evidence="1 2">Ap18</strain>
    </source>
</reference>
<comment type="caution">
    <text evidence="1">The sequence shown here is derived from an EMBL/GenBank/DDBJ whole genome shotgun (WGS) entry which is preliminary data.</text>
</comment>
<evidence type="ECO:0000313" key="1">
    <source>
        <dbReference type="EMBL" id="MFL7901508.1"/>
    </source>
</evidence>
<name>A0ABW8V8G8_9PROT</name>
<gene>
    <name evidence="1" type="ORF">ACJ41P_10275</name>
</gene>
<evidence type="ECO:0000313" key="2">
    <source>
        <dbReference type="Proteomes" id="UP001628281"/>
    </source>
</evidence>
<dbReference type="EMBL" id="JBJLSN010000011">
    <property type="protein sequence ID" value="MFL7901508.1"/>
    <property type="molecule type" value="Genomic_DNA"/>
</dbReference>
<accession>A0ABW8V8G8</accession>
<organism evidence="1 2">
    <name type="scientific">Azospirillum argentinense</name>
    <dbReference type="NCBI Taxonomy" id="2970906"/>
    <lineage>
        <taxon>Bacteria</taxon>
        <taxon>Pseudomonadati</taxon>
        <taxon>Pseudomonadota</taxon>
        <taxon>Alphaproteobacteria</taxon>
        <taxon>Rhodospirillales</taxon>
        <taxon>Azospirillaceae</taxon>
        <taxon>Azospirillum</taxon>
    </lineage>
</organism>
<protein>
    <recommendedName>
        <fullName evidence="3">NTP pyrophosphohydrolase MazG putative catalytic core domain-containing protein</fullName>
    </recommendedName>
</protein>
<keyword evidence="2" id="KW-1185">Reference proteome</keyword>